<organism evidence="1">
    <name type="scientific">uncultured Sulfurovum sp</name>
    <dbReference type="NCBI Taxonomy" id="269237"/>
    <lineage>
        <taxon>Bacteria</taxon>
        <taxon>Pseudomonadati</taxon>
        <taxon>Campylobacterota</taxon>
        <taxon>Epsilonproteobacteria</taxon>
        <taxon>Campylobacterales</taxon>
        <taxon>Sulfurovaceae</taxon>
        <taxon>Sulfurovum</taxon>
        <taxon>environmental samples</taxon>
    </lineage>
</organism>
<protein>
    <recommendedName>
        <fullName evidence="2">Lipoprotein</fullName>
    </recommendedName>
</protein>
<dbReference type="EMBL" id="CACVAU010000021">
    <property type="protein sequence ID" value="CAA6806336.1"/>
    <property type="molecule type" value="Genomic_DNA"/>
</dbReference>
<proteinExistence type="predicted"/>
<dbReference type="AlphaFoldDB" id="A0A6S6SM59"/>
<reference evidence="1" key="1">
    <citation type="submission" date="2020-01" db="EMBL/GenBank/DDBJ databases">
        <authorList>
            <person name="Meier V. D."/>
            <person name="Meier V D."/>
        </authorList>
    </citation>
    <scope>NUCLEOTIDE SEQUENCE</scope>
    <source>
        <strain evidence="1">HLG_WM_MAG_05</strain>
    </source>
</reference>
<sequence>MRYYTKAVLYSTLILLFIGCSGKSNFLAESKQAKVLQDIQDYVTDVNNSVRSPQIIDYQVLGFSNLNEYEVANLNNEIQGLKAEDVDTKEEIKELIRISKVPSPLAYDKSVSYLVGSSNSLSITLDADPGDVNDTLTYSIETQPEEGTVSIVDNIITYVPNEKVKGYDFHDAEQTYDEVDDYPSAKNYYDDRYDNDIDDNVTNMLEYQEKAPTYSPPALLSKLENNSVNFTYKVSNGTKTSNANIQILARNTEIPTVNYNHIIWFNGTGEELKTNKHLFSTIPSTHYTVMKGWGLTKFTYRRLSKVRGIIFDRKSKKIIDDYIKTRLRGKREAIYKAPNLVVGGFSRGSAFFVPYFLDSLEKFLPNLSSRTSEGKQKDLILYLMDPVTGSENERDNTVTSLRKLNLWNKTRLITKLKNKGFNLKLIFISAGFDMRQTYFKIDNTFYTQKHLFEKVFTAKLGLSHSNMSDWSVKKSGKQKVKSIRYGTSRKLWGYGKIKNSDQVGNVKNAFNRYQPDVDITQKLMYFLSKNPSSSYVVEKGIDSFHEVTERYLGQRASDNKTLISYDISLLQKGITDWELYQHSRLIVDRAGSLEMFQNE</sequence>
<name>A0A6S6SM59_9BACT</name>
<accession>A0A6S6SM59</accession>
<evidence type="ECO:0008006" key="2">
    <source>
        <dbReference type="Google" id="ProtNLM"/>
    </source>
</evidence>
<dbReference type="PROSITE" id="PS51257">
    <property type="entry name" value="PROKAR_LIPOPROTEIN"/>
    <property type="match status" value="1"/>
</dbReference>
<gene>
    <name evidence="1" type="ORF">HELGO_WM12771</name>
</gene>
<evidence type="ECO:0000313" key="1">
    <source>
        <dbReference type="EMBL" id="CAA6806336.1"/>
    </source>
</evidence>